<name>A0A7V8NP04_9BACT</name>
<evidence type="ECO:0000313" key="2">
    <source>
        <dbReference type="Proteomes" id="UP000567293"/>
    </source>
</evidence>
<comment type="caution">
    <text evidence="1">The sequence shown here is derived from an EMBL/GenBank/DDBJ whole genome shotgun (WGS) entry which is preliminary data.</text>
</comment>
<protein>
    <submittedName>
        <fullName evidence="1">Uncharacterized protein</fullName>
    </submittedName>
</protein>
<reference evidence="1" key="1">
    <citation type="submission" date="2020-06" db="EMBL/GenBank/DDBJ databases">
        <title>Legume-microbial interactions unlock mineral nutrients during tropical forest succession.</title>
        <authorList>
            <person name="Epihov D.Z."/>
        </authorList>
    </citation>
    <scope>NUCLEOTIDE SEQUENCE [LARGE SCALE GENOMIC DNA]</scope>
    <source>
        <strain evidence="1">Pan2503</strain>
    </source>
</reference>
<feature type="non-terminal residue" evidence="1">
    <location>
        <position position="92"/>
    </location>
</feature>
<proteinExistence type="predicted"/>
<keyword evidence="2" id="KW-1185">Reference proteome</keyword>
<organism evidence="1 2">
    <name type="scientific">Candidatus Acidiferrum panamense</name>
    <dbReference type="NCBI Taxonomy" id="2741543"/>
    <lineage>
        <taxon>Bacteria</taxon>
        <taxon>Pseudomonadati</taxon>
        <taxon>Acidobacteriota</taxon>
        <taxon>Terriglobia</taxon>
        <taxon>Candidatus Acidiferrales</taxon>
        <taxon>Candidatus Acidiferrum</taxon>
    </lineage>
</organism>
<accession>A0A7V8NP04</accession>
<dbReference type="EMBL" id="JACDQQ010000753">
    <property type="protein sequence ID" value="MBA0084890.1"/>
    <property type="molecule type" value="Genomic_DNA"/>
</dbReference>
<sequence>METNPLSREQYVRKLLDAYRQTPGTTGIVRRADRLLAAQLHQRGVPLTVVENALLLAAARRLFRPANLPPLNTVRSLAYFLPVIDEVQELKV</sequence>
<evidence type="ECO:0000313" key="1">
    <source>
        <dbReference type="EMBL" id="MBA0084890.1"/>
    </source>
</evidence>
<dbReference type="Proteomes" id="UP000567293">
    <property type="component" value="Unassembled WGS sequence"/>
</dbReference>
<gene>
    <name evidence="1" type="ORF">HRJ53_07835</name>
</gene>
<dbReference type="AlphaFoldDB" id="A0A7V8NP04"/>